<gene>
    <name evidence="1" type="ORF">BerOc1_03559</name>
</gene>
<comment type="caution">
    <text evidence="1">The sequence shown here is derived from an EMBL/GenBank/DDBJ whole genome shotgun (WGS) entry which is preliminary data.</text>
</comment>
<evidence type="ECO:0000313" key="2">
    <source>
        <dbReference type="Proteomes" id="UP000181901"/>
    </source>
</evidence>
<accession>A0A1J5MQB7</accession>
<dbReference type="AlphaFoldDB" id="A0A1J5MQB7"/>
<proteinExistence type="predicted"/>
<protein>
    <submittedName>
        <fullName evidence="1">Uncharacterized protein</fullName>
    </submittedName>
</protein>
<evidence type="ECO:0000313" key="1">
    <source>
        <dbReference type="EMBL" id="OIQ48806.1"/>
    </source>
</evidence>
<dbReference type="EMBL" id="LKAQ01000005">
    <property type="protein sequence ID" value="OIQ48806.1"/>
    <property type="molecule type" value="Genomic_DNA"/>
</dbReference>
<dbReference type="RefSeq" id="WP_071547243.1">
    <property type="nucleotide sequence ID" value="NZ_LKAQ01000005.1"/>
</dbReference>
<organism evidence="1 2">
    <name type="scientific">Pseudodesulfovibrio hydrargyri</name>
    <dbReference type="NCBI Taxonomy" id="2125990"/>
    <lineage>
        <taxon>Bacteria</taxon>
        <taxon>Pseudomonadati</taxon>
        <taxon>Thermodesulfobacteriota</taxon>
        <taxon>Desulfovibrionia</taxon>
        <taxon>Desulfovibrionales</taxon>
        <taxon>Desulfovibrionaceae</taxon>
    </lineage>
</organism>
<dbReference type="Proteomes" id="UP000181901">
    <property type="component" value="Unassembled WGS sequence"/>
</dbReference>
<name>A0A1J5MQB7_9BACT</name>
<dbReference type="OrthoDB" id="5470424at2"/>
<keyword evidence="2" id="KW-1185">Reference proteome</keyword>
<reference evidence="1 2" key="1">
    <citation type="submission" date="2015-09" db="EMBL/GenBank/DDBJ databases">
        <title>Genome of Desulfovibrio dechloracetivorans BerOc1, a mercury methylating strain isolated from highly hydrocarbons and metals contaminated coastal sediments.</title>
        <authorList>
            <person name="Goni Urriza M."/>
            <person name="Gassie C."/>
            <person name="Bouchez O."/>
            <person name="Klopp C."/>
            <person name="Ranchou-Peyruse A."/>
            <person name="Remy G."/>
        </authorList>
    </citation>
    <scope>NUCLEOTIDE SEQUENCE [LARGE SCALE GENOMIC DNA]</scope>
    <source>
        <strain evidence="1 2">BerOc1</strain>
    </source>
</reference>
<sequence length="260" mass="28751">MLLAFPYMHPELWSGDDLDGLTFFDPGLAAEPDPHAFRPGGLPLDPKTAGALINDCIRFGEQFKDPGEMAYFGAVTVDDFYEGSSMSIQAQLSRQFDDGKGTRQEREAREAASKAQFVLLLAWAFEERILELAGLEEGIRSGWDAMDRTIGVDEEDSLGERETALGETLSHTGGTSDGQEIQLPWQRVIEALPAFVPEDTVLVCADPEIFEVWEEFGIAFEQGEDGHLRATAPAWKFGCRRREPQGMPAALKRLTVAILK</sequence>